<organism evidence="2">
    <name type="scientific">Lotus japonicus</name>
    <name type="common">Lotus corniculatus var. japonicus</name>
    <dbReference type="NCBI Taxonomy" id="34305"/>
    <lineage>
        <taxon>Eukaryota</taxon>
        <taxon>Viridiplantae</taxon>
        <taxon>Streptophyta</taxon>
        <taxon>Embryophyta</taxon>
        <taxon>Tracheophyta</taxon>
        <taxon>Spermatophyta</taxon>
        <taxon>Magnoliopsida</taxon>
        <taxon>eudicotyledons</taxon>
        <taxon>Gunneridae</taxon>
        <taxon>Pentapetalae</taxon>
        <taxon>rosids</taxon>
        <taxon>fabids</taxon>
        <taxon>Fabales</taxon>
        <taxon>Fabaceae</taxon>
        <taxon>Papilionoideae</taxon>
        <taxon>50 kb inversion clade</taxon>
        <taxon>NPAAA clade</taxon>
        <taxon>Hologalegina</taxon>
        <taxon>robinioid clade</taxon>
        <taxon>Loteae</taxon>
        <taxon>Lotus</taxon>
    </lineage>
</organism>
<evidence type="ECO:0000256" key="1">
    <source>
        <dbReference type="SAM" id="MobiDB-lite"/>
    </source>
</evidence>
<sequence length="81" mass="9027">MVGRIDMDLILKQQQLQQQQQHRYHTEGPKGSKLPKSSSVGMGRIDEETPYDTSEGGVAFVAPDSYPRSKSYAVGKRNVAF</sequence>
<name>I3T476_LOTJA</name>
<feature type="region of interest" description="Disordered" evidence="1">
    <location>
        <begin position="13"/>
        <end position="56"/>
    </location>
</feature>
<accession>I3T476</accession>
<reference evidence="2" key="1">
    <citation type="submission" date="2012-05" db="EMBL/GenBank/DDBJ databases">
        <authorList>
            <person name="Krishnakumar V."/>
            <person name="Cheung F."/>
            <person name="Xiao Y."/>
            <person name="Chan A."/>
            <person name="Moskal W.A."/>
            <person name="Town C.D."/>
        </authorList>
    </citation>
    <scope>NUCLEOTIDE SEQUENCE</scope>
</reference>
<dbReference type="EMBL" id="BT147524">
    <property type="protein sequence ID" value="AFK47318.1"/>
    <property type="molecule type" value="mRNA"/>
</dbReference>
<evidence type="ECO:0000313" key="2">
    <source>
        <dbReference type="EMBL" id="AFK47318.1"/>
    </source>
</evidence>
<protein>
    <submittedName>
        <fullName evidence="2">Uncharacterized protein</fullName>
    </submittedName>
</protein>
<dbReference type="AlphaFoldDB" id="I3T476"/>
<proteinExistence type="evidence at transcript level"/>